<gene>
    <name evidence="2" type="ORF">GcC1_c12321o12</name>
</gene>
<reference evidence="2 3" key="1">
    <citation type="journal article" date="2018" name="BMC Genomics">
        <title>Comparative genome analyses reveal sequence features reflecting distinct modes of host-adaptation between dicot and monocot powdery mildew.</title>
        <authorList>
            <person name="Wu Y."/>
            <person name="Ma X."/>
            <person name="Pan Z."/>
            <person name="Kale S.D."/>
            <person name="Song Y."/>
            <person name="King H."/>
            <person name="Zhang Q."/>
            <person name="Presley C."/>
            <person name="Deng X."/>
            <person name="Wei C.I."/>
            <person name="Xiao S."/>
        </authorList>
    </citation>
    <scope>NUCLEOTIDE SEQUENCE [LARGE SCALE GENOMIC DNA]</scope>
    <source>
        <strain evidence="2">UCSC1</strain>
    </source>
</reference>
<accession>A0A420J5E5</accession>
<evidence type="ECO:0000313" key="3">
    <source>
        <dbReference type="Proteomes" id="UP000285405"/>
    </source>
</evidence>
<feature type="chain" id="PRO_5019415422" description="Effector protein" evidence="1">
    <location>
        <begin position="19"/>
        <end position="45"/>
    </location>
</feature>
<evidence type="ECO:0000313" key="2">
    <source>
        <dbReference type="EMBL" id="RKF81991.1"/>
    </source>
</evidence>
<feature type="signal peptide" evidence="1">
    <location>
        <begin position="1"/>
        <end position="18"/>
    </location>
</feature>
<protein>
    <recommendedName>
        <fullName evidence="4">Effector protein</fullName>
    </recommendedName>
</protein>
<organism evidence="2 3">
    <name type="scientific">Golovinomyces cichoracearum</name>
    <dbReference type="NCBI Taxonomy" id="62708"/>
    <lineage>
        <taxon>Eukaryota</taxon>
        <taxon>Fungi</taxon>
        <taxon>Dikarya</taxon>
        <taxon>Ascomycota</taxon>
        <taxon>Pezizomycotina</taxon>
        <taxon>Leotiomycetes</taxon>
        <taxon>Erysiphales</taxon>
        <taxon>Erysiphaceae</taxon>
        <taxon>Golovinomyces</taxon>
    </lineage>
</organism>
<dbReference type="AlphaFoldDB" id="A0A420J5E5"/>
<name>A0A420J5E5_9PEZI</name>
<sequence length="45" mass="5180">MTTIPLLRMVLMLYCLRALFPLQSGCNWIEIGAEGRAVLLRQFKL</sequence>
<evidence type="ECO:0008006" key="4">
    <source>
        <dbReference type="Google" id="ProtNLM"/>
    </source>
</evidence>
<proteinExistence type="predicted"/>
<evidence type="ECO:0000256" key="1">
    <source>
        <dbReference type="SAM" id="SignalP"/>
    </source>
</evidence>
<comment type="caution">
    <text evidence="2">The sequence shown here is derived from an EMBL/GenBank/DDBJ whole genome shotgun (WGS) entry which is preliminary data.</text>
</comment>
<dbReference type="Proteomes" id="UP000285405">
    <property type="component" value="Unassembled WGS sequence"/>
</dbReference>
<dbReference type="EMBL" id="MCBR01001949">
    <property type="protein sequence ID" value="RKF81991.1"/>
    <property type="molecule type" value="Genomic_DNA"/>
</dbReference>
<keyword evidence="1" id="KW-0732">Signal</keyword>